<dbReference type="RefSeq" id="WP_033796268.1">
    <property type="nucleotide sequence ID" value="NZ_JANIOB010000014.1"/>
</dbReference>
<gene>
    <name evidence="2" type="ORF">COF81_04040</name>
    <name evidence="1" type="ORF">FOS08_21250</name>
</gene>
<evidence type="ECO:0000313" key="4">
    <source>
        <dbReference type="Proteomes" id="UP001248134"/>
    </source>
</evidence>
<dbReference type="EMBL" id="VLYX01000030">
    <property type="protein sequence ID" value="MDR4328350.1"/>
    <property type="molecule type" value="Genomic_DNA"/>
</dbReference>
<name>A0AAJ1Z1U7_9BACI</name>
<dbReference type="EMBL" id="NUTL01000020">
    <property type="protein sequence ID" value="PHF03915.1"/>
    <property type="molecule type" value="Genomic_DNA"/>
</dbReference>
<evidence type="ECO:0000313" key="3">
    <source>
        <dbReference type="Proteomes" id="UP000221918"/>
    </source>
</evidence>
<evidence type="ECO:0008006" key="5">
    <source>
        <dbReference type="Google" id="ProtNLM"/>
    </source>
</evidence>
<accession>A0AAJ1Z1U7</accession>
<comment type="caution">
    <text evidence="1">The sequence shown here is derived from an EMBL/GenBank/DDBJ whole genome shotgun (WGS) entry which is preliminary data.</text>
</comment>
<organism evidence="1 4">
    <name type="scientific">Bacillus pseudomycoides</name>
    <dbReference type="NCBI Taxonomy" id="64104"/>
    <lineage>
        <taxon>Bacteria</taxon>
        <taxon>Bacillati</taxon>
        <taxon>Bacillota</taxon>
        <taxon>Bacilli</taxon>
        <taxon>Bacillales</taxon>
        <taxon>Bacillaceae</taxon>
        <taxon>Bacillus</taxon>
        <taxon>Bacillus cereus group</taxon>
    </lineage>
</organism>
<evidence type="ECO:0000313" key="2">
    <source>
        <dbReference type="EMBL" id="PHF03915.1"/>
    </source>
</evidence>
<dbReference type="KEGG" id="bmyc:DJ92_281"/>
<sequence length="71" mass="8332">MRLVEESLNSSYGYSTLLKKYGIPSFELVSQWMKLSERFSARKLNYSPAYSVRFILNIINYNELEQVSKTV</sequence>
<evidence type="ECO:0000313" key="1">
    <source>
        <dbReference type="EMBL" id="MDR4328350.1"/>
    </source>
</evidence>
<dbReference type="AlphaFoldDB" id="A0AAJ1Z1U7"/>
<proteinExistence type="predicted"/>
<reference evidence="1" key="2">
    <citation type="submission" date="2019-07" db="EMBL/GenBank/DDBJ databases">
        <title>Phylogenomic Reclassification of ATCC Bacillus Strains and Various Taxa within the Genus Bacillus.</title>
        <authorList>
            <person name="Riojas M.A."/>
            <person name="Frank A.M."/>
            <person name="Fenn S.L."/>
            <person name="King S.P."/>
            <person name="Brower S.M."/>
            <person name="Hazbon M.H."/>
        </authorList>
    </citation>
    <scope>NUCLEOTIDE SEQUENCE</scope>
    <source>
        <strain evidence="1">NR-12239</strain>
    </source>
</reference>
<dbReference type="Proteomes" id="UP001248134">
    <property type="component" value="Unassembled WGS sequence"/>
</dbReference>
<dbReference type="Proteomes" id="UP000221918">
    <property type="component" value="Unassembled WGS sequence"/>
</dbReference>
<protein>
    <recommendedName>
        <fullName evidence="5">Transposase</fullName>
    </recommendedName>
</protein>
<reference evidence="2 3" key="1">
    <citation type="submission" date="2017-09" db="EMBL/GenBank/DDBJ databases">
        <title>Large-scale bioinformatics analysis of Bacillus genomes uncovers conserved roles of natural products in bacterial physiology.</title>
        <authorList>
            <consortium name="Agbiome Team Llc"/>
            <person name="Bleich R.M."/>
            <person name="Grubbs K.J."/>
            <person name="Santa Maria K.C."/>
            <person name="Allen S.E."/>
            <person name="Farag S."/>
            <person name="Shank E.A."/>
            <person name="Bowers A."/>
        </authorList>
    </citation>
    <scope>NUCLEOTIDE SEQUENCE [LARGE SCALE GENOMIC DNA]</scope>
    <source>
        <strain evidence="2 3">AFS037265</strain>
    </source>
</reference>